<evidence type="ECO:0000313" key="5">
    <source>
        <dbReference type="EMBL" id="PPR07354.1"/>
    </source>
</evidence>
<dbReference type="PROSITE" id="PS01031">
    <property type="entry name" value="SHSP"/>
    <property type="match status" value="1"/>
</dbReference>
<dbReference type="FunCoup" id="A0A409YWE8">
    <property type="interactions" value="152"/>
</dbReference>
<dbReference type="EMBL" id="NHYE01000133">
    <property type="protein sequence ID" value="PPR07354.1"/>
    <property type="molecule type" value="Genomic_DNA"/>
</dbReference>
<dbReference type="STRING" id="231916.A0A409YWE8"/>
<dbReference type="InParanoid" id="A0A409YWE8"/>
<organism evidence="5 6">
    <name type="scientific">Gymnopilus dilepis</name>
    <dbReference type="NCBI Taxonomy" id="231916"/>
    <lineage>
        <taxon>Eukaryota</taxon>
        <taxon>Fungi</taxon>
        <taxon>Dikarya</taxon>
        <taxon>Basidiomycota</taxon>
        <taxon>Agaricomycotina</taxon>
        <taxon>Agaricomycetes</taxon>
        <taxon>Agaricomycetidae</taxon>
        <taxon>Agaricales</taxon>
        <taxon>Agaricineae</taxon>
        <taxon>Hymenogastraceae</taxon>
        <taxon>Gymnopilus</taxon>
    </lineage>
</organism>
<reference evidence="5 6" key="1">
    <citation type="journal article" date="2018" name="Evol. Lett.">
        <title>Horizontal gene cluster transfer increased hallucinogenic mushroom diversity.</title>
        <authorList>
            <person name="Reynolds H.T."/>
            <person name="Vijayakumar V."/>
            <person name="Gluck-Thaler E."/>
            <person name="Korotkin H.B."/>
            <person name="Matheny P.B."/>
            <person name="Slot J.C."/>
        </authorList>
    </citation>
    <scope>NUCLEOTIDE SEQUENCE [LARGE SCALE GENOMIC DNA]</scope>
    <source>
        <strain evidence="5 6">SRW20</strain>
    </source>
</reference>
<dbReference type="Proteomes" id="UP000284706">
    <property type="component" value="Unassembled WGS sequence"/>
</dbReference>
<sequence length="163" mass="18575">MSNIFLYEPFYDIDRIFEEALSPHDYNHRQLARQASIHKHSDGAVRTITSIIRHFRMDLHEDNERNQVIAMLELPGASKDDVRLELQNGKLAISADIKQPNGADSSSCVVRERRYGKYLRTLQLSPGVKEQDVKASMRNGVLTIMFPRTTPEASARRIPVNGN</sequence>
<feature type="domain" description="SHSP" evidence="4">
    <location>
        <begin position="50"/>
        <end position="163"/>
    </location>
</feature>
<dbReference type="SUPFAM" id="SSF49764">
    <property type="entry name" value="HSP20-like chaperones"/>
    <property type="match status" value="1"/>
</dbReference>
<comment type="similarity">
    <text evidence="2 3">Belongs to the small heat shock protein (HSP20) family.</text>
</comment>
<dbReference type="CDD" id="cd06464">
    <property type="entry name" value="ACD_sHsps-like"/>
    <property type="match status" value="1"/>
</dbReference>
<dbReference type="Pfam" id="PF00011">
    <property type="entry name" value="HSP20"/>
    <property type="match status" value="1"/>
</dbReference>
<evidence type="ECO:0000313" key="6">
    <source>
        <dbReference type="Proteomes" id="UP000284706"/>
    </source>
</evidence>
<dbReference type="AlphaFoldDB" id="A0A409YWE8"/>
<name>A0A409YWE8_9AGAR</name>
<dbReference type="Gene3D" id="2.60.40.790">
    <property type="match status" value="1"/>
</dbReference>
<dbReference type="PANTHER" id="PTHR11527">
    <property type="entry name" value="HEAT-SHOCK PROTEIN 20 FAMILY MEMBER"/>
    <property type="match status" value="1"/>
</dbReference>
<dbReference type="InterPro" id="IPR002068">
    <property type="entry name" value="A-crystallin/Hsp20_dom"/>
</dbReference>
<comment type="caution">
    <text evidence="5">The sequence shown here is derived from an EMBL/GenBank/DDBJ whole genome shotgun (WGS) entry which is preliminary data.</text>
</comment>
<protein>
    <recommendedName>
        <fullName evidence="4">SHSP domain-containing protein</fullName>
    </recommendedName>
</protein>
<evidence type="ECO:0000256" key="2">
    <source>
        <dbReference type="PROSITE-ProRule" id="PRU00285"/>
    </source>
</evidence>
<evidence type="ECO:0000256" key="1">
    <source>
        <dbReference type="ARBA" id="ARBA00023016"/>
    </source>
</evidence>
<proteinExistence type="inferred from homology"/>
<accession>A0A409YWE8</accession>
<evidence type="ECO:0000256" key="3">
    <source>
        <dbReference type="RuleBase" id="RU003616"/>
    </source>
</evidence>
<dbReference type="InterPro" id="IPR008978">
    <property type="entry name" value="HSP20-like_chaperone"/>
</dbReference>
<evidence type="ECO:0000259" key="4">
    <source>
        <dbReference type="PROSITE" id="PS01031"/>
    </source>
</evidence>
<keyword evidence="1" id="KW-0346">Stress response</keyword>
<dbReference type="OrthoDB" id="1431247at2759"/>
<dbReference type="InterPro" id="IPR031107">
    <property type="entry name" value="Small_HSP"/>
</dbReference>
<keyword evidence="6" id="KW-1185">Reference proteome</keyword>
<gene>
    <name evidence="5" type="ORF">CVT26_013667</name>
</gene>